<dbReference type="GO" id="GO:0019441">
    <property type="term" value="P:L-tryptophan catabolic process to kynurenine"/>
    <property type="evidence" value="ECO:0007669"/>
    <property type="project" value="InterPro"/>
</dbReference>
<comment type="similarity">
    <text evidence="1">Belongs to the Cyclase 1 superfamily.</text>
</comment>
<sequence>MLCSGISTPQLTSSLRGVTPSGGEDGLGLAPQLIIRDTLVAGHGLIANGQMVLFLRNYVGWYATNTYEASEHVGTHMDAPFHFSEDGWKVGDIPLERLFVPGVLIDISDKVEDNDFELQPEDIRHWECEHGAIPSGSVVLVRFGWSSLHYDNRTAYFGFGSSNSSELNFPGLSNETAQYILKRDVYGVGVDTPSLDPGNNVIFEAHQSLLGAQIFGIENLKLEKDVLP</sequence>
<dbReference type="AlphaFoldDB" id="A0A6L2Q2J3"/>
<dbReference type="Proteomes" id="UP000502823">
    <property type="component" value="Unassembled WGS sequence"/>
</dbReference>
<dbReference type="SUPFAM" id="SSF102198">
    <property type="entry name" value="Putative cyclase"/>
    <property type="match status" value="1"/>
</dbReference>
<dbReference type="GO" id="GO:0004061">
    <property type="term" value="F:arylformamidase activity"/>
    <property type="evidence" value="ECO:0007669"/>
    <property type="project" value="InterPro"/>
</dbReference>
<dbReference type="Gene3D" id="3.50.30.50">
    <property type="entry name" value="Putative cyclase"/>
    <property type="match status" value="1"/>
</dbReference>
<dbReference type="EMBL" id="BLKM01000867">
    <property type="protein sequence ID" value="GFG39091.1"/>
    <property type="molecule type" value="Genomic_DNA"/>
</dbReference>
<dbReference type="OrthoDB" id="7108654at2759"/>
<evidence type="ECO:0000313" key="3">
    <source>
        <dbReference type="Proteomes" id="UP000502823"/>
    </source>
</evidence>
<dbReference type="PANTHER" id="PTHR31118:SF12">
    <property type="entry name" value="CYCLASE-LIKE PROTEIN 2"/>
    <property type="match status" value="1"/>
</dbReference>
<evidence type="ECO:0008006" key="4">
    <source>
        <dbReference type="Google" id="ProtNLM"/>
    </source>
</evidence>
<dbReference type="InParanoid" id="A0A6L2Q2J3"/>
<dbReference type="InterPro" id="IPR007325">
    <property type="entry name" value="KFase/CYL"/>
</dbReference>
<proteinExistence type="inferred from homology"/>
<accession>A0A6L2Q2J3</accession>
<gene>
    <name evidence="2" type="ORF">Cfor_11204</name>
</gene>
<feature type="non-terminal residue" evidence="2">
    <location>
        <position position="228"/>
    </location>
</feature>
<evidence type="ECO:0000313" key="2">
    <source>
        <dbReference type="EMBL" id="GFG39091.1"/>
    </source>
</evidence>
<dbReference type="Pfam" id="PF04199">
    <property type="entry name" value="Cyclase"/>
    <property type="match status" value="1"/>
</dbReference>
<keyword evidence="3" id="KW-1185">Reference proteome</keyword>
<name>A0A6L2Q2J3_COPFO</name>
<protein>
    <recommendedName>
        <fullName evidence="4">Cyclase family protein</fullName>
    </recommendedName>
</protein>
<dbReference type="InterPro" id="IPR037175">
    <property type="entry name" value="KFase_sf"/>
</dbReference>
<reference evidence="3" key="1">
    <citation type="submission" date="2020-01" db="EMBL/GenBank/DDBJ databases">
        <title>Draft genome sequence of the Termite Coptotermes fromosanus.</title>
        <authorList>
            <person name="Itakura S."/>
            <person name="Yosikawa Y."/>
            <person name="Umezawa K."/>
        </authorList>
    </citation>
    <scope>NUCLEOTIDE SEQUENCE [LARGE SCALE GENOMIC DNA]</scope>
</reference>
<comment type="caution">
    <text evidence="2">The sequence shown here is derived from an EMBL/GenBank/DDBJ whole genome shotgun (WGS) entry which is preliminary data.</text>
</comment>
<organism evidence="2 3">
    <name type="scientific">Coptotermes formosanus</name>
    <name type="common">Formosan subterranean termite</name>
    <dbReference type="NCBI Taxonomy" id="36987"/>
    <lineage>
        <taxon>Eukaryota</taxon>
        <taxon>Metazoa</taxon>
        <taxon>Ecdysozoa</taxon>
        <taxon>Arthropoda</taxon>
        <taxon>Hexapoda</taxon>
        <taxon>Insecta</taxon>
        <taxon>Pterygota</taxon>
        <taxon>Neoptera</taxon>
        <taxon>Polyneoptera</taxon>
        <taxon>Dictyoptera</taxon>
        <taxon>Blattodea</taxon>
        <taxon>Blattoidea</taxon>
        <taxon>Termitoidae</taxon>
        <taxon>Rhinotermitidae</taxon>
        <taxon>Coptotermes</taxon>
    </lineage>
</organism>
<evidence type="ECO:0000256" key="1">
    <source>
        <dbReference type="ARBA" id="ARBA00007865"/>
    </source>
</evidence>
<dbReference type="PANTHER" id="PTHR31118">
    <property type="entry name" value="CYCLASE-LIKE PROTEIN 2"/>
    <property type="match status" value="1"/>
</dbReference>